<feature type="transmembrane region" description="Helical" evidence="2">
    <location>
        <begin position="416"/>
        <end position="436"/>
    </location>
</feature>
<dbReference type="InterPro" id="IPR005240">
    <property type="entry name" value="DUF389"/>
</dbReference>
<name>A0A1H7K9Z0_9GAMM</name>
<feature type="transmembrane region" description="Helical" evidence="2">
    <location>
        <begin position="542"/>
        <end position="561"/>
    </location>
</feature>
<dbReference type="SUPFAM" id="SSF111331">
    <property type="entry name" value="NAD kinase/diacylglycerol kinase-like"/>
    <property type="match status" value="1"/>
</dbReference>
<protein>
    <submittedName>
        <fullName evidence="3">Uncharacterized hydrophobic domain-containing protein</fullName>
    </submittedName>
</protein>
<gene>
    <name evidence="3" type="ORF">SAMN05216214_105183</name>
</gene>
<dbReference type="Pfam" id="PF04087">
    <property type="entry name" value="DUF389"/>
    <property type="match status" value="1"/>
</dbReference>
<keyword evidence="2" id="KW-0472">Membrane</keyword>
<dbReference type="Gene3D" id="3.40.50.10330">
    <property type="entry name" value="Probable inorganic polyphosphate/atp-NAD kinase, domain 1"/>
    <property type="match status" value="1"/>
</dbReference>
<sequence length="641" mass="70424">MGHVTQALLVVGSEECGRLEALRRYASDNAIALTEVAESRFVQSPAEFMGEQQHLLAVLTDEQLPGYLDIAERLGCVLGVVPREKQIRLHEWFNLPRNVDEAIALACSDQPQKIDVLRCNGETTLGLVMVGETPFLDGRSKAFQNRGHSLIEQWLYRLALIWLSVLNLFKIKPFPVYLTTTRENALHTAITGLVAIENDIRGPAARLMGTRLEVQDGLISTLVIAPKSVGEYLGFLLRGIFQGEQPLAKLPRAVSFIRCPELTLESEVPLAYFIDGKPREAKRIELKLHAKALLMNVSEVYFSRGDSKEVHRTEQLPRNEERLKMIEAHLPLFTHALEEEFRDLFVILRDMARPHSTFLTLMVLSAIVASLGLFLSSPAVIIGAMVLAPLMAPIISLAMGLLRGDRGMLEQSLKTIGIGMCLAMGTAAMVALLVPIERITNEIAGRLQPNLLDLGVAIASGIAGAYANVREDVAKSVSGVAIAVALVPPLCVSGIGLGWLDWHVFSGSMLLFLTNLVGIALAAALTFLFLGYAPFQRARRGLSVSLVLLVLVSIPLTVSFVEITKHWQIEKLAAGQVFILDGKEISLSNVQVSLKGKRIVLHADVLSRSGVTYSEMKRLKAQLERELEQPIELELTPRISL</sequence>
<reference evidence="3 4" key="1">
    <citation type="submission" date="2016-10" db="EMBL/GenBank/DDBJ databases">
        <authorList>
            <person name="de Groot N.N."/>
        </authorList>
    </citation>
    <scope>NUCLEOTIDE SEQUENCE [LARGE SCALE GENOMIC DNA]</scope>
    <source>
        <strain evidence="3 4">JCM 19513</strain>
    </source>
</reference>
<dbReference type="PANTHER" id="PTHR20992">
    <property type="entry name" value="AT15442P-RELATED"/>
    <property type="match status" value="1"/>
</dbReference>
<evidence type="ECO:0000313" key="4">
    <source>
        <dbReference type="Proteomes" id="UP000185766"/>
    </source>
</evidence>
<dbReference type="InterPro" id="IPR016064">
    <property type="entry name" value="NAD/diacylglycerol_kinase_sf"/>
</dbReference>
<dbReference type="Gene3D" id="2.60.200.40">
    <property type="match status" value="1"/>
</dbReference>
<dbReference type="STRING" id="1429083.GCA_001885685_01242"/>
<organism evidence="3 4">
    <name type="scientific">Atopomonas hussainii</name>
    <dbReference type="NCBI Taxonomy" id="1429083"/>
    <lineage>
        <taxon>Bacteria</taxon>
        <taxon>Pseudomonadati</taxon>
        <taxon>Pseudomonadota</taxon>
        <taxon>Gammaproteobacteria</taxon>
        <taxon>Pseudomonadales</taxon>
        <taxon>Pseudomonadaceae</taxon>
        <taxon>Atopomonas</taxon>
    </lineage>
</organism>
<dbReference type="EMBL" id="FOAS01000005">
    <property type="protein sequence ID" value="SEK82777.1"/>
    <property type="molecule type" value="Genomic_DNA"/>
</dbReference>
<keyword evidence="2" id="KW-1133">Transmembrane helix</keyword>
<feature type="transmembrane region" description="Helical" evidence="2">
    <location>
        <begin position="476"/>
        <end position="497"/>
    </location>
</feature>
<keyword evidence="2" id="KW-0812">Transmembrane</keyword>
<evidence type="ECO:0000256" key="1">
    <source>
        <dbReference type="ARBA" id="ARBA00022490"/>
    </source>
</evidence>
<feature type="transmembrane region" description="Helical" evidence="2">
    <location>
        <begin position="509"/>
        <end position="530"/>
    </location>
</feature>
<keyword evidence="4" id="KW-1185">Reference proteome</keyword>
<feature type="transmembrane region" description="Helical" evidence="2">
    <location>
        <begin position="358"/>
        <end position="375"/>
    </location>
</feature>
<dbReference type="PANTHER" id="PTHR20992:SF9">
    <property type="entry name" value="AT15442P-RELATED"/>
    <property type="match status" value="1"/>
</dbReference>
<proteinExistence type="predicted"/>
<feature type="transmembrane region" description="Helical" evidence="2">
    <location>
        <begin position="381"/>
        <end position="404"/>
    </location>
</feature>
<dbReference type="Proteomes" id="UP000185766">
    <property type="component" value="Unassembled WGS sequence"/>
</dbReference>
<dbReference type="RefSeq" id="WP_074866546.1">
    <property type="nucleotide sequence ID" value="NZ_FOAS01000005.1"/>
</dbReference>
<evidence type="ECO:0000313" key="3">
    <source>
        <dbReference type="EMBL" id="SEK82777.1"/>
    </source>
</evidence>
<accession>A0A1H7K9Z0</accession>
<dbReference type="AlphaFoldDB" id="A0A1H7K9Z0"/>
<evidence type="ECO:0000256" key="2">
    <source>
        <dbReference type="SAM" id="Phobius"/>
    </source>
</evidence>
<keyword evidence="1" id="KW-0963">Cytoplasm</keyword>
<dbReference type="InterPro" id="IPR017438">
    <property type="entry name" value="ATP-NAD_kinase_N"/>
</dbReference>